<dbReference type="InterPro" id="IPR036028">
    <property type="entry name" value="SH3-like_dom_sf"/>
</dbReference>
<dbReference type="Pfam" id="PF16172">
    <property type="entry name" value="DOCK_N"/>
    <property type="match status" value="1"/>
</dbReference>
<dbReference type="Pfam" id="PF23554">
    <property type="entry name" value="TPR_DOCK"/>
    <property type="match status" value="1"/>
</dbReference>
<gene>
    <name evidence="11" type="ORF">BDY17DRAFT_305256</name>
</gene>
<dbReference type="InterPro" id="IPR042455">
    <property type="entry name" value="DOCK_N_sub1"/>
</dbReference>
<evidence type="ECO:0000256" key="7">
    <source>
        <dbReference type="SAM" id="MobiDB-lite"/>
    </source>
</evidence>
<keyword evidence="4" id="KW-0597">Phosphoprotein</keyword>
<sequence>MPWRPLPGGAVAFAVCSHPFQATRPEDLPLQIGDNLYIIELGGPDQEWCRGYLVAPPSLLSGLTSERGQHLDHRVFTGIFPRNCVEVRELVGENKSNGDTSNGPVGGLDGADDEHEEDVAEKRKSQVYNLRRLSKALTKRMSVGDLIPRRERPALVSVADPLLRDANGSKPLAPVPMLRVGDEAGQAVEEPLVDEIASCLREWHDERLHEMLLSKGNIEFGPITELIKRLDTSRKQLLHDVLTGTELVKVREDTVWDLVAGNKMMNDDIIVRSPSEGGRILTAQDSVIDMTKLQANMSILDRPPQTSVDPHKHYHVLVDVRNIVGNLEAPATLQIYLCAKAFGEKARTISEAYSITLPVPAELSDDAAKQTKTLFIDLSNTDVGIGTDTSQLYVIFRLIRDEPVRQTITPQSSIGHLQKPSISSLSEASMAGQRSPTIKGRRSVLRKNPSIRGGIDSASRPETGLSQRTEGYSSHSRSDSSRLRETKMVKRIAGVGAVDIGKVARQQSVLVTDVTLWAPNFSMEEDKSNETEDWSEVIRDVLRSANGSYSRVGILKRFEVGITAFAESDLEALYRNNPTQLFNVHMTPKIGFSGVPTEKRNDIYLTLAEPLLARNAALLHSKFGNIPLSQRSHSAMSNLQLTLEVRRANGERIENCIFTSANTDGHTAWRTTGVEREEAWNQTIRLVVPTEDIPGSHVVMSIADAPNFPFALAWIPLWEAEAFVRDGEHQVALYVYDEYSSSMIGGKGAYLALPPWHDKKNEPAYGTSATILVSTFLCSTAYSQDPTLLGLLNWRNFHGSELIELLERFPFVPEIEIVKLLEYIILSLFQMLDEYAGSEVYEDPIFYNFVIIMGIARDRRFSLDNVIENHAPSLHDWPSASQSLVKAYQRLVSNPMDSSSSRKLRATLKVGDQMLRLIVETKKERPHSSHQVNGDSDPDSSERHPDFAHDLQRLFVAVMALMRNPMAILLGTQTLVVQHFHTWLPELASLMPPADIFEVATNMLDACAHAKGKLILHRLVLIWHYTHLDIFKTPEVRALLIANTLRWLDPYWGENPDVTNQWSSQVRLCCSIVAAQMEEMGDGGCQYIPKMVSSYAALQNSPHEAKKSFSLLFPCTYPFPTKSTPNEITVDEARLELTALLAATMTSQHRLHFDTSQVDVAAVLLQCLKVQQSVLNGEAFSKTWLSLYVVHHRFVITGLERIYEALVDLLPHTSGADMADAIEFDTDLWRAFFDTLFMAVSSPALAMETFPEQKRRAIWKIAGDVREMGADLVRRSWNAMGWETDPESRELHGFERMGGYQVQFVPDLIPSIVELCLSVHAGLRSVAIEVLRTMIISSWELDQDLSIVQSTMVDCLDRLCRSKEMTETIVRTTFINEMAEQFQPLQQSIEDSLYNAVMEMFRKIAALLVLLTKVHQGGVGNETMRIVDTLRLMESLKDVQSEGAFVRYVHQLAALQVAAGNHTEAGLALKMHADRYEWNPNTQLPALTDPQMPAQTAFERKEGLYFDLCQHFEKGNAWQSALMAYHELAMQYAQNTFDYSKLARAQRSQATMHERIARGDRVVPRYFRVVYKGFDFPLSVRDKEFIFEGQPSDRLAAFEERLQQEHPNATILHSPTEPDIDGQYLHVYPVSPNKDLNHMVYQRMRVSQAAREYALMSNPQLFTTTSRQPQYDVPITEQVVEKTIYTTAEPFPTLLRRSEIVATDTITLSPIQAAVERTTRKTQELYALEKRVENGEDGDIMGRLSDEILLSVDPDSDSSVARYRTLLPSSEQGDVTSEDATYSMLEREADEAMDPMQNALNVALLDHAIAIRRCLARFTRSEHRATKAELVPRFETTFERELALLFPQKEAAAAGFVEEQPDGPLPEVNPKTLVAVVDPRRTAEPEVVPGAQEPVPTQGEDQRSRSRRRSFLRRIGSNSSNRLPVNGTGPANTTAGGGIDNNDDSTSRPRSRSNSRQRSGSLTRRLSFFRSSSRDRGADAQERRPSVSSRVSDKASSVSGGGGLKTRLSFLKIANRSGLTGGRDGEEY</sequence>
<feature type="region of interest" description="Disordered" evidence="7">
    <location>
        <begin position="922"/>
        <end position="944"/>
    </location>
</feature>
<dbReference type="InterPro" id="IPR026791">
    <property type="entry name" value="DOCK"/>
</dbReference>
<dbReference type="GO" id="GO:0005085">
    <property type="term" value="F:guanyl-nucleotide exchange factor activity"/>
    <property type="evidence" value="ECO:0007669"/>
    <property type="project" value="InterPro"/>
</dbReference>
<feature type="compositionally biased region" description="Polar residues" evidence="7">
    <location>
        <begin position="410"/>
        <end position="436"/>
    </location>
</feature>
<feature type="compositionally biased region" description="Low complexity" evidence="7">
    <location>
        <begin position="1956"/>
        <end position="1971"/>
    </location>
</feature>
<feature type="compositionally biased region" description="Low complexity" evidence="7">
    <location>
        <begin position="1986"/>
        <end position="1998"/>
    </location>
</feature>
<keyword evidence="12" id="KW-1185">Reference proteome</keyword>
<protein>
    <recommendedName>
        <fullName evidence="13">SH3 domain-containing protein</fullName>
    </recommendedName>
</protein>
<dbReference type="InterPro" id="IPR035892">
    <property type="entry name" value="C2_domain_sf"/>
</dbReference>
<dbReference type="Gene3D" id="1.25.40.410">
    <property type="match status" value="1"/>
</dbReference>
<dbReference type="CDD" id="cd08679">
    <property type="entry name" value="C2_DOCK180_related"/>
    <property type="match status" value="1"/>
</dbReference>
<name>A0A6A6PH01_9PEZI</name>
<dbReference type="EMBL" id="MU001642">
    <property type="protein sequence ID" value="KAF2479260.1"/>
    <property type="molecule type" value="Genomic_DNA"/>
</dbReference>
<comment type="similarity">
    <text evidence="6">Belongs to the DOCK family.</text>
</comment>
<dbReference type="InterPro" id="IPR032376">
    <property type="entry name" value="DOCK_N"/>
</dbReference>
<feature type="compositionally biased region" description="Polar residues" evidence="7">
    <location>
        <begin position="94"/>
        <end position="103"/>
    </location>
</feature>
<evidence type="ECO:0000256" key="2">
    <source>
        <dbReference type="ARBA" id="ARBA00022443"/>
    </source>
</evidence>
<dbReference type="GeneID" id="54475836"/>
<dbReference type="Gene3D" id="2.30.30.40">
    <property type="entry name" value="SH3 Domains"/>
    <property type="match status" value="1"/>
</dbReference>
<dbReference type="SUPFAM" id="SSF50044">
    <property type="entry name" value="SH3-domain"/>
    <property type="match status" value="1"/>
</dbReference>
<keyword evidence="2 5" id="KW-0728">SH3 domain</keyword>
<dbReference type="InterPro" id="IPR027357">
    <property type="entry name" value="DOCKER_dom"/>
</dbReference>
<dbReference type="SMART" id="SM00326">
    <property type="entry name" value="SH3"/>
    <property type="match status" value="1"/>
</dbReference>
<dbReference type="PANTHER" id="PTHR45653">
    <property type="entry name" value="DEDICATOR OF CYTOKINESIS"/>
    <property type="match status" value="1"/>
</dbReference>
<organism evidence="11 12">
    <name type="scientific">Neohortaea acidophila</name>
    <dbReference type="NCBI Taxonomy" id="245834"/>
    <lineage>
        <taxon>Eukaryota</taxon>
        <taxon>Fungi</taxon>
        <taxon>Dikarya</taxon>
        <taxon>Ascomycota</taxon>
        <taxon>Pezizomycotina</taxon>
        <taxon>Dothideomycetes</taxon>
        <taxon>Dothideomycetidae</taxon>
        <taxon>Mycosphaerellales</taxon>
        <taxon>Teratosphaeriaceae</taxon>
        <taxon>Neohortaea</taxon>
    </lineage>
</organism>
<dbReference type="PROSITE" id="PS51650">
    <property type="entry name" value="C2_DOCK"/>
    <property type="match status" value="1"/>
</dbReference>
<dbReference type="PROSITE" id="PS51651">
    <property type="entry name" value="DOCKER"/>
    <property type="match status" value="1"/>
</dbReference>
<dbReference type="Gene3D" id="2.60.40.150">
    <property type="entry name" value="C2 domain"/>
    <property type="match status" value="1"/>
</dbReference>
<evidence type="ECO:0000256" key="1">
    <source>
        <dbReference type="ARBA" id="ARBA00004496"/>
    </source>
</evidence>
<dbReference type="GO" id="GO:0005737">
    <property type="term" value="C:cytoplasm"/>
    <property type="evidence" value="ECO:0007669"/>
    <property type="project" value="UniProtKB-SubCell"/>
</dbReference>
<keyword evidence="3" id="KW-0963">Cytoplasm</keyword>
<feature type="region of interest" description="Disordered" evidence="7">
    <location>
        <begin position="410"/>
        <end position="484"/>
    </location>
</feature>
<evidence type="ECO:0000256" key="4">
    <source>
        <dbReference type="ARBA" id="ARBA00022553"/>
    </source>
</evidence>
<evidence type="ECO:0000313" key="11">
    <source>
        <dbReference type="EMBL" id="KAF2479260.1"/>
    </source>
</evidence>
<feature type="domain" description="SH3" evidence="8">
    <location>
        <begin position="9"/>
        <end position="90"/>
    </location>
</feature>
<evidence type="ECO:0000259" key="8">
    <source>
        <dbReference type="PROSITE" id="PS50002"/>
    </source>
</evidence>
<dbReference type="CDD" id="cd11684">
    <property type="entry name" value="DHR2_DOCK"/>
    <property type="match status" value="1"/>
</dbReference>
<dbReference type="GO" id="GO:0005886">
    <property type="term" value="C:plasma membrane"/>
    <property type="evidence" value="ECO:0007669"/>
    <property type="project" value="TreeGrafter"/>
</dbReference>
<dbReference type="GO" id="GO:0007264">
    <property type="term" value="P:small GTPase-mediated signal transduction"/>
    <property type="evidence" value="ECO:0007669"/>
    <property type="project" value="InterPro"/>
</dbReference>
<feature type="compositionally biased region" description="Basic and acidic residues" evidence="7">
    <location>
        <begin position="1972"/>
        <end position="1985"/>
    </location>
</feature>
<evidence type="ECO:0000256" key="3">
    <source>
        <dbReference type="ARBA" id="ARBA00022490"/>
    </source>
</evidence>
<evidence type="ECO:0000313" key="12">
    <source>
        <dbReference type="Proteomes" id="UP000799767"/>
    </source>
</evidence>
<reference evidence="11" key="1">
    <citation type="journal article" date="2020" name="Stud. Mycol.">
        <title>101 Dothideomycetes genomes: a test case for predicting lifestyles and emergence of pathogens.</title>
        <authorList>
            <person name="Haridas S."/>
            <person name="Albert R."/>
            <person name="Binder M."/>
            <person name="Bloem J."/>
            <person name="Labutti K."/>
            <person name="Salamov A."/>
            <person name="Andreopoulos B."/>
            <person name="Baker S."/>
            <person name="Barry K."/>
            <person name="Bills G."/>
            <person name="Bluhm B."/>
            <person name="Cannon C."/>
            <person name="Castanera R."/>
            <person name="Culley D."/>
            <person name="Daum C."/>
            <person name="Ezra D."/>
            <person name="Gonzalez J."/>
            <person name="Henrissat B."/>
            <person name="Kuo A."/>
            <person name="Liang C."/>
            <person name="Lipzen A."/>
            <person name="Lutzoni F."/>
            <person name="Magnuson J."/>
            <person name="Mondo S."/>
            <person name="Nolan M."/>
            <person name="Ohm R."/>
            <person name="Pangilinan J."/>
            <person name="Park H.-J."/>
            <person name="Ramirez L."/>
            <person name="Alfaro M."/>
            <person name="Sun H."/>
            <person name="Tritt A."/>
            <person name="Yoshinaga Y."/>
            <person name="Zwiers L.-H."/>
            <person name="Turgeon B."/>
            <person name="Goodwin S."/>
            <person name="Spatafora J."/>
            <person name="Crous P."/>
            <person name="Grigoriev I."/>
        </authorList>
    </citation>
    <scope>NUCLEOTIDE SEQUENCE</scope>
    <source>
        <strain evidence="11">CBS 113389</strain>
    </source>
</reference>
<accession>A0A6A6PH01</accession>
<dbReference type="InterPro" id="IPR056372">
    <property type="entry name" value="TPR_DOCK"/>
</dbReference>
<feature type="region of interest" description="Disordered" evidence="7">
    <location>
        <begin position="92"/>
        <end position="123"/>
    </location>
</feature>
<proteinExistence type="inferred from homology"/>
<dbReference type="InterPro" id="IPR001452">
    <property type="entry name" value="SH3_domain"/>
</dbReference>
<dbReference type="Pfam" id="PF14429">
    <property type="entry name" value="DOCK-C2"/>
    <property type="match status" value="1"/>
</dbReference>
<dbReference type="InterPro" id="IPR043161">
    <property type="entry name" value="DOCK_C_lobe_A"/>
</dbReference>
<dbReference type="InterPro" id="IPR027007">
    <property type="entry name" value="C2_DOCK-type_domain"/>
</dbReference>
<dbReference type="Proteomes" id="UP000799767">
    <property type="component" value="Unassembled WGS sequence"/>
</dbReference>
<feature type="compositionally biased region" description="Acidic residues" evidence="7">
    <location>
        <begin position="110"/>
        <end position="119"/>
    </location>
</feature>
<dbReference type="Gene3D" id="1.20.1270.350">
    <property type="entry name" value="Dedicator of cytokinesis N-terminal subdomain"/>
    <property type="match status" value="1"/>
</dbReference>
<evidence type="ECO:0000259" key="10">
    <source>
        <dbReference type="PROSITE" id="PS51651"/>
    </source>
</evidence>
<feature type="region of interest" description="Disordered" evidence="7">
    <location>
        <begin position="1884"/>
        <end position="2008"/>
    </location>
</feature>
<comment type="subcellular location">
    <subcellularLocation>
        <location evidence="1">Cytoplasm</location>
    </subcellularLocation>
</comment>
<feature type="domain" description="DOCKER" evidence="10">
    <location>
        <begin position="1436"/>
        <end position="1854"/>
    </location>
</feature>
<dbReference type="OrthoDB" id="18896at2759"/>
<evidence type="ECO:0000256" key="5">
    <source>
        <dbReference type="PROSITE-ProRule" id="PRU00192"/>
    </source>
</evidence>
<feature type="domain" description="C2 DOCK-type" evidence="9">
    <location>
        <begin position="600"/>
        <end position="778"/>
    </location>
</feature>
<dbReference type="PROSITE" id="PS50002">
    <property type="entry name" value="SH3"/>
    <property type="match status" value="1"/>
</dbReference>
<evidence type="ECO:0000256" key="6">
    <source>
        <dbReference type="PROSITE-ProRule" id="PRU00983"/>
    </source>
</evidence>
<dbReference type="RefSeq" id="XP_033585830.1">
    <property type="nucleotide sequence ID" value="XM_033734834.1"/>
</dbReference>
<dbReference type="GO" id="GO:0031267">
    <property type="term" value="F:small GTPase binding"/>
    <property type="evidence" value="ECO:0007669"/>
    <property type="project" value="TreeGrafter"/>
</dbReference>
<dbReference type="PANTHER" id="PTHR45653:SF10">
    <property type="entry name" value="MYOBLAST CITY, ISOFORM B"/>
    <property type="match status" value="1"/>
</dbReference>
<evidence type="ECO:0008006" key="13">
    <source>
        <dbReference type="Google" id="ProtNLM"/>
    </source>
</evidence>
<evidence type="ECO:0000259" key="9">
    <source>
        <dbReference type="PROSITE" id="PS51650"/>
    </source>
</evidence>